<organism evidence="2 3">
    <name type="scientific">Rhodovibrio sodomensis</name>
    <dbReference type="NCBI Taxonomy" id="1088"/>
    <lineage>
        <taxon>Bacteria</taxon>
        <taxon>Pseudomonadati</taxon>
        <taxon>Pseudomonadota</taxon>
        <taxon>Alphaproteobacteria</taxon>
        <taxon>Rhodospirillales</taxon>
        <taxon>Rhodovibrionaceae</taxon>
        <taxon>Rhodovibrio</taxon>
    </lineage>
</organism>
<evidence type="ECO:0000313" key="3">
    <source>
        <dbReference type="Proteomes" id="UP001296873"/>
    </source>
</evidence>
<feature type="domain" description="DUF6647" evidence="1">
    <location>
        <begin position="5"/>
        <end position="121"/>
    </location>
</feature>
<dbReference type="InterPro" id="IPR046589">
    <property type="entry name" value="DUF6647"/>
</dbReference>
<keyword evidence="3" id="KW-1185">Reference proteome</keyword>
<accession>A0ABS1DCE3</accession>
<proteinExistence type="predicted"/>
<dbReference type="Proteomes" id="UP001296873">
    <property type="component" value="Unassembled WGS sequence"/>
</dbReference>
<comment type="caution">
    <text evidence="2">The sequence shown here is derived from an EMBL/GenBank/DDBJ whole genome shotgun (WGS) entry which is preliminary data.</text>
</comment>
<protein>
    <recommendedName>
        <fullName evidence="1">DUF6647 domain-containing protein</fullName>
    </recommendedName>
</protein>
<sequence>MDSFVLGLMVWISSVSELPLPENLPEITRVEPAQMASLANGPGAADPTEDRGYLALYHAESRTVLLRSDWDMGDLRDRSILVHELVHHLQAEAGRDYVCRGAMEREAYEIQAAWLEERGADLLEVMNMNGLFLHAVTRC</sequence>
<evidence type="ECO:0000313" key="2">
    <source>
        <dbReference type="EMBL" id="MBK1668127.1"/>
    </source>
</evidence>
<dbReference type="Pfam" id="PF20352">
    <property type="entry name" value="DUF6647"/>
    <property type="match status" value="1"/>
</dbReference>
<name>A0ABS1DCE3_9PROT</name>
<dbReference type="EMBL" id="NRRL01000017">
    <property type="protein sequence ID" value="MBK1668127.1"/>
    <property type="molecule type" value="Genomic_DNA"/>
</dbReference>
<gene>
    <name evidence="2" type="ORF">CKO28_08770</name>
</gene>
<reference evidence="2 3" key="1">
    <citation type="journal article" date="2020" name="Microorganisms">
        <title>Osmotic Adaptation and Compatible Solute Biosynthesis of Phototrophic Bacteria as Revealed from Genome Analyses.</title>
        <authorList>
            <person name="Imhoff J.F."/>
            <person name="Rahn T."/>
            <person name="Kunzel S."/>
            <person name="Keller A."/>
            <person name="Neulinger S.C."/>
        </authorList>
    </citation>
    <scope>NUCLEOTIDE SEQUENCE [LARGE SCALE GENOMIC DNA]</scope>
    <source>
        <strain evidence="2 3">DSM 9895</strain>
    </source>
</reference>
<evidence type="ECO:0000259" key="1">
    <source>
        <dbReference type="Pfam" id="PF20352"/>
    </source>
</evidence>
<dbReference type="RefSeq" id="WP_200340298.1">
    <property type="nucleotide sequence ID" value="NZ_NRRL01000017.1"/>
</dbReference>